<evidence type="ECO:0000256" key="6">
    <source>
        <dbReference type="ARBA" id="ARBA00023136"/>
    </source>
</evidence>
<proteinExistence type="inferred from homology"/>
<dbReference type="AlphaFoldDB" id="A0A067R497"/>
<protein>
    <submittedName>
        <fullName evidence="9">Major facilitator superfamily domain-containing protein 1</fullName>
    </submittedName>
</protein>
<keyword evidence="5 8" id="KW-1133">Transmembrane helix</keyword>
<comment type="similarity">
    <text evidence="2">Belongs to the major facilitator superfamily.</text>
</comment>
<evidence type="ECO:0000256" key="3">
    <source>
        <dbReference type="ARBA" id="ARBA00022448"/>
    </source>
</evidence>
<dbReference type="eggNOG" id="KOG4686">
    <property type="taxonomic scope" value="Eukaryota"/>
</dbReference>
<dbReference type="STRING" id="136037.A0A067R497"/>
<dbReference type="InterPro" id="IPR052187">
    <property type="entry name" value="MFSD1"/>
</dbReference>
<accession>A0A067R497</accession>
<evidence type="ECO:0000313" key="9">
    <source>
        <dbReference type="EMBL" id="KDR16995.1"/>
    </source>
</evidence>
<evidence type="ECO:0000256" key="8">
    <source>
        <dbReference type="SAM" id="Phobius"/>
    </source>
</evidence>
<feature type="region of interest" description="Disordered" evidence="7">
    <location>
        <begin position="16"/>
        <end position="38"/>
    </location>
</feature>
<dbReference type="GO" id="GO:0012505">
    <property type="term" value="C:endomembrane system"/>
    <property type="evidence" value="ECO:0007669"/>
    <property type="project" value="UniProtKB-SubCell"/>
</dbReference>
<dbReference type="Proteomes" id="UP000027135">
    <property type="component" value="Unassembled WGS sequence"/>
</dbReference>
<dbReference type="InParanoid" id="A0A067R497"/>
<keyword evidence="3" id="KW-0813">Transport</keyword>
<dbReference type="PANTHER" id="PTHR23512">
    <property type="entry name" value="MAJOR FACILITATOR SUPERFAMILY DOMAIN-CONTAINING PROTEIN 1"/>
    <property type="match status" value="1"/>
</dbReference>
<dbReference type="PANTHER" id="PTHR23512:SF3">
    <property type="entry name" value="MAJOR FACILITATOR SUPERFAMILY DOMAIN-CONTAINING PROTEIN 1"/>
    <property type="match status" value="1"/>
</dbReference>
<evidence type="ECO:0000256" key="7">
    <source>
        <dbReference type="SAM" id="MobiDB-lite"/>
    </source>
</evidence>
<evidence type="ECO:0000256" key="4">
    <source>
        <dbReference type="ARBA" id="ARBA00022692"/>
    </source>
</evidence>
<evidence type="ECO:0000256" key="1">
    <source>
        <dbReference type="ARBA" id="ARBA00004127"/>
    </source>
</evidence>
<dbReference type="EMBL" id="KK852762">
    <property type="protein sequence ID" value="KDR16995.1"/>
    <property type="molecule type" value="Genomic_DNA"/>
</dbReference>
<comment type="subcellular location">
    <subcellularLocation>
        <location evidence="1">Endomembrane system</location>
        <topology evidence="1">Multi-pass membrane protein</topology>
    </subcellularLocation>
</comment>
<keyword evidence="6 8" id="KW-0472">Membrane</keyword>
<sequence>MLGRIEGLVEYESMSSETRQSTLNPRLKSREMRRSSSSNSYYRLNRATEAEIVPPNQKMVAQSRVFFERKLEFTPDNANTVNSIVYILLVSIGCHALLAFTFINPYIAMCILGVAYSMLARAPWPMVALVIPEYQLGTAYGTAADALEREKLLASGSVSDITPQDLLQLRSYFHDSVR</sequence>
<feature type="transmembrane region" description="Helical" evidence="8">
    <location>
        <begin position="83"/>
        <end position="116"/>
    </location>
</feature>
<gene>
    <name evidence="9" type="ORF">L798_09039</name>
</gene>
<keyword evidence="10" id="KW-1185">Reference proteome</keyword>
<name>A0A067R497_ZOONE</name>
<evidence type="ECO:0000313" key="10">
    <source>
        <dbReference type="Proteomes" id="UP000027135"/>
    </source>
</evidence>
<reference evidence="9 10" key="1">
    <citation type="journal article" date="2014" name="Nat. Commun.">
        <title>Molecular traces of alternative social organization in a termite genome.</title>
        <authorList>
            <person name="Terrapon N."/>
            <person name="Li C."/>
            <person name="Robertson H.M."/>
            <person name="Ji L."/>
            <person name="Meng X."/>
            <person name="Booth W."/>
            <person name="Chen Z."/>
            <person name="Childers C.P."/>
            <person name="Glastad K.M."/>
            <person name="Gokhale K."/>
            <person name="Gowin J."/>
            <person name="Gronenberg W."/>
            <person name="Hermansen R.A."/>
            <person name="Hu H."/>
            <person name="Hunt B.G."/>
            <person name="Huylmans A.K."/>
            <person name="Khalil S.M."/>
            <person name="Mitchell R.D."/>
            <person name="Munoz-Torres M.C."/>
            <person name="Mustard J.A."/>
            <person name="Pan H."/>
            <person name="Reese J.T."/>
            <person name="Scharf M.E."/>
            <person name="Sun F."/>
            <person name="Vogel H."/>
            <person name="Xiao J."/>
            <person name="Yang W."/>
            <person name="Yang Z."/>
            <person name="Yang Z."/>
            <person name="Zhou J."/>
            <person name="Zhu J."/>
            <person name="Brent C.S."/>
            <person name="Elsik C.G."/>
            <person name="Goodisman M.A."/>
            <person name="Liberles D.A."/>
            <person name="Roe R.M."/>
            <person name="Vargo E.L."/>
            <person name="Vilcinskas A."/>
            <person name="Wang J."/>
            <person name="Bornberg-Bauer E."/>
            <person name="Korb J."/>
            <person name="Zhang G."/>
            <person name="Liebig J."/>
        </authorList>
    </citation>
    <scope>NUCLEOTIDE SEQUENCE [LARGE SCALE GENOMIC DNA]</scope>
    <source>
        <tissue evidence="9">Whole organism</tissue>
    </source>
</reference>
<evidence type="ECO:0000256" key="5">
    <source>
        <dbReference type="ARBA" id="ARBA00022989"/>
    </source>
</evidence>
<evidence type="ECO:0000256" key="2">
    <source>
        <dbReference type="ARBA" id="ARBA00008335"/>
    </source>
</evidence>
<dbReference type="GO" id="GO:0005764">
    <property type="term" value="C:lysosome"/>
    <property type="evidence" value="ECO:0007669"/>
    <property type="project" value="TreeGrafter"/>
</dbReference>
<organism evidence="9 10">
    <name type="scientific">Zootermopsis nevadensis</name>
    <name type="common">Dampwood termite</name>
    <dbReference type="NCBI Taxonomy" id="136037"/>
    <lineage>
        <taxon>Eukaryota</taxon>
        <taxon>Metazoa</taxon>
        <taxon>Ecdysozoa</taxon>
        <taxon>Arthropoda</taxon>
        <taxon>Hexapoda</taxon>
        <taxon>Insecta</taxon>
        <taxon>Pterygota</taxon>
        <taxon>Neoptera</taxon>
        <taxon>Polyneoptera</taxon>
        <taxon>Dictyoptera</taxon>
        <taxon>Blattodea</taxon>
        <taxon>Blattoidea</taxon>
        <taxon>Termitoidae</taxon>
        <taxon>Termopsidae</taxon>
        <taxon>Zootermopsis</taxon>
    </lineage>
</organism>
<keyword evidence="4 8" id="KW-0812">Transmembrane</keyword>